<evidence type="ECO:0000256" key="3">
    <source>
        <dbReference type="ARBA" id="ARBA00022989"/>
    </source>
</evidence>
<dbReference type="RefSeq" id="WP_091124681.1">
    <property type="nucleotide sequence ID" value="NZ_FMBA01000041.1"/>
</dbReference>
<gene>
    <name evidence="6" type="ORF">GA0061080_10418</name>
</gene>
<dbReference type="EMBL" id="FMBA01000041">
    <property type="protein sequence ID" value="SCC19655.1"/>
    <property type="molecule type" value="Genomic_DNA"/>
</dbReference>
<reference evidence="7" key="1">
    <citation type="submission" date="2016-08" db="EMBL/GenBank/DDBJ databases">
        <authorList>
            <person name="Varghese N."/>
            <person name="Submissions Spin"/>
        </authorList>
    </citation>
    <scope>NUCLEOTIDE SEQUENCE [LARGE SCALE GENOMIC DNA]</scope>
    <source>
        <strain evidence="7">R-53144</strain>
    </source>
</reference>
<feature type="transmembrane region" description="Helical" evidence="5">
    <location>
        <begin position="97"/>
        <end position="116"/>
    </location>
</feature>
<keyword evidence="1" id="KW-1003">Cell membrane</keyword>
<dbReference type="AlphaFoldDB" id="A0A1C4CKQ0"/>
<keyword evidence="2 5" id="KW-0812">Transmembrane</keyword>
<evidence type="ECO:0000313" key="7">
    <source>
        <dbReference type="Proteomes" id="UP000199698"/>
    </source>
</evidence>
<dbReference type="GO" id="GO:0016020">
    <property type="term" value="C:membrane"/>
    <property type="evidence" value="ECO:0007669"/>
    <property type="project" value="InterPro"/>
</dbReference>
<evidence type="ECO:0000313" key="6">
    <source>
        <dbReference type="EMBL" id="SCC19655.1"/>
    </source>
</evidence>
<evidence type="ECO:0000256" key="4">
    <source>
        <dbReference type="ARBA" id="ARBA00023136"/>
    </source>
</evidence>
<dbReference type="InterPro" id="IPR034804">
    <property type="entry name" value="SQR/QFR_C/D"/>
</dbReference>
<dbReference type="Gene3D" id="1.20.1300.10">
    <property type="entry name" value="Fumarate reductase/succinate dehydrogenase, transmembrane subunit"/>
    <property type="match status" value="1"/>
</dbReference>
<keyword evidence="4 5" id="KW-0472">Membrane</keyword>
<proteinExistence type="predicted"/>
<organism evidence="6 7">
    <name type="scientific">Gilliamella intestini</name>
    <dbReference type="NCBI Taxonomy" id="1798183"/>
    <lineage>
        <taxon>Bacteria</taxon>
        <taxon>Pseudomonadati</taxon>
        <taxon>Pseudomonadota</taxon>
        <taxon>Gammaproteobacteria</taxon>
        <taxon>Orbales</taxon>
        <taxon>Orbaceae</taxon>
        <taxon>Gilliamella</taxon>
    </lineage>
</organism>
<feature type="transmembrane region" description="Helical" evidence="5">
    <location>
        <begin position="20"/>
        <end position="44"/>
    </location>
</feature>
<dbReference type="GO" id="GO:0006106">
    <property type="term" value="P:fumarate metabolic process"/>
    <property type="evidence" value="ECO:0007669"/>
    <property type="project" value="InterPro"/>
</dbReference>
<sequence length="118" mass="13638">MKNQQILTKNTNGKVIKSLFFLGGTWAAIFFPIVLIIMVFMIPFGDVITRSYILKIANTEIGKIFLFLTISLPIWYGLQQILTILHEHKIHPKREKLLTLGVALAWILHAIYLLFIRM</sequence>
<dbReference type="OrthoDB" id="9804636at2"/>
<evidence type="ECO:0000256" key="5">
    <source>
        <dbReference type="SAM" id="Phobius"/>
    </source>
</evidence>
<keyword evidence="7" id="KW-1185">Reference proteome</keyword>
<evidence type="ECO:0000256" key="1">
    <source>
        <dbReference type="ARBA" id="ARBA00022475"/>
    </source>
</evidence>
<dbReference type="Proteomes" id="UP000199698">
    <property type="component" value="Unassembled WGS sequence"/>
</dbReference>
<dbReference type="STRING" id="1798183.GA0061080_10418"/>
<protein>
    <submittedName>
        <fullName evidence="6">Succinate dehydrogenase subunit D</fullName>
    </submittedName>
</protein>
<dbReference type="InterPro" id="IPR003418">
    <property type="entry name" value="Fumarate_red_D"/>
</dbReference>
<feature type="transmembrane region" description="Helical" evidence="5">
    <location>
        <begin position="64"/>
        <end position="85"/>
    </location>
</feature>
<keyword evidence="3 5" id="KW-1133">Transmembrane helix</keyword>
<accession>A0A1C4CKQ0</accession>
<evidence type="ECO:0000256" key="2">
    <source>
        <dbReference type="ARBA" id="ARBA00022692"/>
    </source>
</evidence>
<dbReference type="NCBIfam" id="NF003977">
    <property type="entry name" value="PRK05470.1-1"/>
    <property type="match status" value="1"/>
</dbReference>
<dbReference type="SUPFAM" id="SSF81343">
    <property type="entry name" value="Fumarate reductase respiratory complex transmembrane subunits"/>
    <property type="match status" value="1"/>
</dbReference>
<dbReference type="Pfam" id="PF02313">
    <property type="entry name" value="Fumarate_red_D"/>
    <property type="match status" value="1"/>
</dbReference>
<name>A0A1C4CKQ0_9GAMM</name>